<keyword evidence="5" id="KW-0285">Flavoprotein</keyword>
<dbReference type="Gene3D" id="3.20.20.70">
    <property type="entry name" value="Aldolase class I"/>
    <property type="match status" value="1"/>
</dbReference>
<dbReference type="InterPro" id="IPR023753">
    <property type="entry name" value="FAD/NAD-binding_dom"/>
</dbReference>
<dbReference type="InterPro" id="IPR013785">
    <property type="entry name" value="Aldolase_TIM"/>
</dbReference>
<feature type="domain" description="FAD/NAD(P)-binding" evidence="13">
    <location>
        <begin position="445"/>
        <end position="740"/>
    </location>
</feature>
<dbReference type="GO" id="GO:0010181">
    <property type="term" value="F:FMN binding"/>
    <property type="evidence" value="ECO:0007669"/>
    <property type="project" value="InterPro"/>
</dbReference>
<evidence type="ECO:0000313" key="15">
    <source>
        <dbReference type="EMBL" id="ANZ46115.1"/>
    </source>
</evidence>
<dbReference type="InterPro" id="IPR051793">
    <property type="entry name" value="NADH:flavin_oxidoreductase"/>
</dbReference>
<keyword evidence="16" id="KW-1185">Reference proteome</keyword>
<dbReference type="Pfam" id="PF14691">
    <property type="entry name" value="Fer4_20"/>
    <property type="match status" value="1"/>
</dbReference>
<evidence type="ECO:0000256" key="4">
    <source>
        <dbReference type="ARBA" id="ARBA00011048"/>
    </source>
</evidence>
<evidence type="ECO:0000259" key="13">
    <source>
        <dbReference type="Pfam" id="PF07992"/>
    </source>
</evidence>
<evidence type="ECO:0008006" key="17">
    <source>
        <dbReference type="Google" id="ProtNLM"/>
    </source>
</evidence>
<evidence type="ECO:0000256" key="5">
    <source>
        <dbReference type="ARBA" id="ARBA00022630"/>
    </source>
</evidence>
<evidence type="ECO:0000256" key="11">
    <source>
        <dbReference type="ARBA" id="ARBA00023014"/>
    </source>
</evidence>
<evidence type="ECO:0000256" key="7">
    <source>
        <dbReference type="ARBA" id="ARBA00022723"/>
    </source>
</evidence>
<keyword evidence="10" id="KW-0408">Iron</keyword>
<comment type="similarity">
    <text evidence="4">In the N-terminal section; belongs to the NADH:flavin oxidoreductase/NADH oxidase family.</text>
</comment>
<evidence type="ECO:0000256" key="3">
    <source>
        <dbReference type="ARBA" id="ARBA00001974"/>
    </source>
</evidence>
<name>A0A1B2I820_9BACT</name>
<proteinExistence type="inferred from homology"/>
<dbReference type="GO" id="GO:0051536">
    <property type="term" value="F:iron-sulfur cluster binding"/>
    <property type="evidence" value="ECO:0007669"/>
    <property type="project" value="UniProtKB-KW"/>
</dbReference>
<keyword evidence="6" id="KW-0288">FMN</keyword>
<comment type="cofactor">
    <cofactor evidence="1">
        <name>FMN</name>
        <dbReference type="ChEBI" id="CHEBI:58210"/>
    </cofactor>
</comment>
<dbReference type="InterPro" id="IPR028261">
    <property type="entry name" value="DPD_II"/>
</dbReference>
<evidence type="ECO:0000256" key="2">
    <source>
        <dbReference type="ARBA" id="ARBA00001966"/>
    </source>
</evidence>
<keyword evidence="9" id="KW-0560">Oxidoreductase</keyword>
<evidence type="ECO:0000259" key="12">
    <source>
        <dbReference type="Pfam" id="PF00724"/>
    </source>
</evidence>
<reference evidence="15" key="1">
    <citation type="submission" date="2016-08" db="EMBL/GenBank/DDBJ databases">
        <title>Complete genome of Cloacibacillus porcorum.</title>
        <authorList>
            <person name="Looft T."/>
            <person name="Bayles D.O."/>
            <person name="Alt D.P."/>
        </authorList>
    </citation>
    <scope>NUCLEOTIDE SEQUENCE [LARGE SCALE GENOMIC DNA]</scope>
    <source>
        <strain evidence="15">CL-84</strain>
    </source>
</reference>
<dbReference type="Gene3D" id="3.50.50.60">
    <property type="entry name" value="FAD/NAD(P)-binding domain"/>
    <property type="match status" value="2"/>
</dbReference>
<dbReference type="KEGG" id="cpor:BED41_14010"/>
<gene>
    <name evidence="15" type="ORF">BED41_14010</name>
</gene>
<organism evidence="15 16">
    <name type="scientific">Cloacibacillus porcorum</name>
    <dbReference type="NCBI Taxonomy" id="1197717"/>
    <lineage>
        <taxon>Bacteria</taxon>
        <taxon>Thermotogati</taxon>
        <taxon>Synergistota</taxon>
        <taxon>Synergistia</taxon>
        <taxon>Synergistales</taxon>
        <taxon>Synergistaceae</taxon>
        <taxon>Cloacibacillus</taxon>
    </lineage>
</organism>
<dbReference type="EMBL" id="CP016757">
    <property type="protein sequence ID" value="ANZ46115.1"/>
    <property type="molecule type" value="Genomic_DNA"/>
</dbReference>
<dbReference type="Pfam" id="PF07992">
    <property type="entry name" value="Pyr_redox_2"/>
    <property type="match status" value="1"/>
</dbReference>
<evidence type="ECO:0000256" key="10">
    <source>
        <dbReference type="ARBA" id="ARBA00023004"/>
    </source>
</evidence>
<dbReference type="STRING" id="1197717.BED41_14010"/>
<evidence type="ECO:0000256" key="9">
    <source>
        <dbReference type="ARBA" id="ARBA00023002"/>
    </source>
</evidence>
<dbReference type="PRINTS" id="PR00419">
    <property type="entry name" value="ADXRDTASE"/>
</dbReference>
<evidence type="ECO:0000259" key="14">
    <source>
        <dbReference type="Pfam" id="PF14691"/>
    </source>
</evidence>
<evidence type="ECO:0000313" key="16">
    <source>
        <dbReference type="Proteomes" id="UP000093044"/>
    </source>
</evidence>
<evidence type="ECO:0000256" key="8">
    <source>
        <dbReference type="ARBA" id="ARBA00022827"/>
    </source>
</evidence>
<dbReference type="InterPro" id="IPR009051">
    <property type="entry name" value="Helical_ferredxn"/>
</dbReference>
<feature type="domain" description="NADH:flavin oxidoreductase/NADH oxidase N-terminal" evidence="12">
    <location>
        <begin position="6"/>
        <end position="105"/>
    </location>
</feature>
<dbReference type="OrthoDB" id="9761899at2"/>
<dbReference type="InterPro" id="IPR036188">
    <property type="entry name" value="FAD/NAD-bd_sf"/>
</dbReference>
<comment type="cofactor">
    <cofactor evidence="3">
        <name>FAD</name>
        <dbReference type="ChEBI" id="CHEBI:57692"/>
    </cofactor>
</comment>
<comment type="cofactor">
    <cofactor evidence="2">
        <name>[4Fe-4S] cluster</name>
        <dbReference type="ChEBI" id="CHEBI:49883"/>
    </cofactor>
</comment>
<dbReference type="RefSeq" id="WP_066747653.1">
    <property type="nucleotide sequence ID" value="NZ_CP016757.1"/>
</dbReference>
<feature type="domain" description="NADH:flavin oxidoreductase/NADH oxidase N-terminal" evidence="12">
    <location>
        <begin position="114"/>
        <end position="323"/>
    </location>
</feature>
<dbReference type="GeneID" id="83058961"/>
<feature type="domain" description="Dihydroprymidine dehydrogenase" evidence="14">
    <location>
        <begin position="346"/>
        <end position="429"/>
    </location>
</feature>
<dbReference type="InterPro" id="IPR001155">
    <property type="entry name" value="OxRdtase_FMN_N"/>
</dbReference>
<dbReference type="AlphaFoldDB" id="A0A1B2I820"/>
<sequence length="824" mass="91005">MNRIGLFTPIKINSMELSNRVIMSPMFTNSAAPGGFVSKNTIKHYVDRARSGVGLIMTEHTSVSSHYIHAGLRLQISRDEHIDGFKKLIAAVHDEGCKVGLQIAHSIYGVGKKPHELTNEECYGIIDDFVAGARRAYEAGFDAIELHYAHTYTMADFISRRTNLRTDEFGGDIYGRMFMHLEILKKVRAIVGPDYPLFARISAEEFVLGGNTIVQSRIFAQELVKHGIDCMDVSAGVRFDDAPVKGYSDQRGKPTIEYPDGPNVYLAEEIKKCVDVPVVTVGKLGNPEFADNVIAEGRADMVALARPLIADPMWVRKAKDHRFDRITECLYCTECLYERHDPSAYVHCMRYTCQNACPANVEVPIYLDFARRGMYREAYQVIQNENPLVLTCGRVCNHLCENMCNRVKIDEPVAIRGIKRFITDWLLEHDGKFPLPAMEPDNGKRVAVVGSGPSGLSCAFYLRKKGYEVTVFEALDVIGGMLAVGLPEYRLPREKFAKEIELFKEMGINFVTGKRIGEDISIKELRAQGYMAVYLAVGDHNDRKLGVAGEDSEGVTSGVSFLRSVKTGNGCDLEGKEVIVVGGGNVSMDCARTAIRLGASKVSLFCLENENEMPAHPDEVREGKEEGLYVFNGWGPLSIASEKGHVSEVTFKKCTSVFDEEGRFSPSYDESALMKVHADFVICAIGQALSREVAANDGELVDIRGNVIKAAYSGTTVTPWIFAGGDCTTGPDSVVSGVNRGKEAASSIDRYLGGDGQVIAPKYIAREMSKPIDETPKARETMPTLSPEERRGCFCEVERGFSEEQIAKEAGRCLRCDVLKVSRL</sequence>
<dbReference type="GO" id="GO:0046872">
    <property type="term" value="F:metal ion binding"/>
    <property type="evidence" value="ECO:0007669"/>
    <property type="project" value="UniProtKB-KW"/>
</dbReference>
<dbReference type="SUPFAM" id="SSF51971">
    <property type="entry name" value="Nucleotide-binding domain"/>
    <property type="match status" value="1"/>
</dbReference>
<dbReference type="PANTHER" id="PTHR42917">
    <property type="entry name" value="2,4-DIENOYL-COA REDUCTASE"/>
    <property type="match status" value="1"/>
</dbReference>
<dbReference type="CDD" id="cd02803">
    <property type="entry name" value="OYE_like_FMN_family"/>
    <property type="match status" value="1"/>
</dbReference>
<evidence type="ECO:0000256" key="6">
    <source>
        <dbReference type="ARBA" id="ARBA00022643"/>
    </source>
</evidence>
<dbReference type="SUPFAM" id="SSF46548">
    <property type="entry name" value="alpha-helical ferredoxin"/>
    <property type="match status" value="2"/>
</dbReference>
<dbReference type="Gene3D" id="1.10.1060.10">
    <property type="entry name" value="Alpha-helical ferredoxin"/>
    <property type="match status" value="1"/>
</dbReference>
<accession>A0A1B2I820</accession>
<evidence type="ECO:0000256" key="1">
    <source>
        <dbReference type="ARBA" id="ARBA00001917"/>
    </source>
</evidence>
<keyword evidence="7" id="KW-0479">Metal-binding</keyword>
<dbReference type="GO" id="GO:0016491">
    <property type="term" value="F:oxidoreductase activity"/>
    <property type="evidence" value="ECO:0007669"/>
    <property type="project" value="UniProtKB-KW"/>
</dbReference>
<dbReference type="Proteomes" id="UP000093044">
    <property type="component" value="Chromosome"/>
</dbReference>
<dbReference type="PANTHER" id="PTHR42917:SF2">
    <property type="entry name" value="2,4-DIENOYL-COA REDUCTASE [(2E)-ENOYL-COA-PRODUCING]"/>
    <property type="match status" value="1"/>
</dbReference>
<dbReference type="Pfam" id="PF00724">
    <property type="entry name" value="Oxidored_FMN"/>
    <property type="match status" value="2"/>
</dbReference>
<dbReference type="SUPFAM" id="SSF51395">
    <property type="entry name" value="FMN-linked oxidoreductases"/>
    <property type="match status" value="1"/>
</dbReference>
<protein>
    <recommendedName>
        <fullName evidence="17">Pyridine nucleotide-disulfide oxidoreductase</fullName>
    </recommendedName>
</protein>
<keyword evidence="8" id="KW-0274">FAD</keyword>
<keyword evidence="11" id="KW-0411">Iron-sulfur</keyword>